<keyword evidence="4" id="KW-1185">Reference proteome</keyword>
<dbReference type="Pfam" id="PF12697">
    <property type="entry name" value="Abhydrolase_6"/>
    <property type="match status" value="1"/>
</dbReference>
<feature type="region of interest" description="Disordered" evidence="1">
    <location>
        <begin position="255"/>
        <end position="278"/>
    </location>
</feature>
<dbReference type="AlphaFoldDB" id="A0A1G6KER8"/>
<protein>
    <submittedName>
        <fullName evidence="3">Pimeloyl-ACP methyl ester carboxylesterase</fullName>
    </submittedName>
</protein>
<dbReference type="PRINTS" id="PR00111">
    <property type="entry name" value="ABHYDROLASE"/>
</dbReference>
<evidence type="ECO:0000313" key="3">
    <source>
        <dbReference type="EMBL" id="SDC29348.1"/>
    </source>
</evidence>
<dbReference type="InterPro" id="IPR050266">
    <property type="entry name" value="AB_hydrolase_sf"/>
</dbReference>
<dbReference type="PANTHER" id="PTHR43798">
    <property type="entry name" value="MONOACYLGLYCEROL LIPASE"/>
    <property type="match status" value="1"/>
</dbReference>
<dbReference type="Proteomes" id="UP000199039">
    <property type="component" value="Unassembled WGS sequence"/>
</dbReference>
<evidence type="ECO:0000256" key="1">
    <source>
        <dbReference type="SAM" id="MobiDB-lite"/>
    </source>
</evidence>
<feature type="domain" description="AB hydrolase-1" evidence="2">
    <location>
        <begin position="19"/>
        <end position="240"/>
    </location>
</feature>
<dbReference type="OrthoDB" id="5495375at2"/>
<organism evidence="3 4">
    <name type="scientific">Sanguibacter gelidistatuariae</name>
    <dbReference type="NCBI Taxonomy" id="1814289"/>
    <lineage>
        <taxon>Bacteria</taxon>
        <taxon>Bacillati</taxon>
        <taxon>Actinomycetota</taxon>
        <taxon>Actinomycetes</taxon>
        <taxon>Micrococcales</taxon>
        <taxon>Sanguibacteraceae</taxon>
        <taxon>Sanguibacter</taxon>
    </lineage>
</organism>
<dbReference type="EMBL" id="FMYH01000002">
    <property type="protein sequence ID" value="SDC29348.1"/>
    <property type="molecule type" value="Genomic_DNA"/>
</dbReference>
<dbReference type="GO" id="GO:0003824">
    <property type="term" value="F:catalytic activity"/>
    <property type="evidence" value="ECO:0007669"/>
    <property type="project" value="UniProtKB-ARBA"/>
</dbReference>
<name>A0A1G6KER8_9MICO</name>
<evidence type="ECO:0000259" key="2">
    <source>
        <dbReference type="Pfam" id="PF12697"/>
    </source>
</evidence>
<evidence type="ECO:0000313" key="4">
    <source>
        <dbReference type="Proteomes" id="UP000199039"/>
    </source>
</evidence>
<dbReference type="SUPFAM" id="SSF53474">
    <property type="entry name" value="alpha/beta-Hydrolases"/>
    <property type="match status" value="1"/>
</dbReference>
<accession>A0A1G6KER8</accession>
<dbReference type="InterPro" id="IPR000073">
    <property type="entry name" value="AB_hydrolase_1"/>
</dbReference>
<proteinExistence type="predicted"/>
<gene>
    <name evidence="3" type="ORF">SAMN05216410_1576</name>
</gene>
<dbReference type="Gene3D" id="3.40.50.1820">
    <property type="entry name" value="alpha/beta hydrolase"/>
    <property type="match status" value="1"/>
</dbReference>
<sequence length="278" mass="28675">MSPAALDDAHGDRGDRLPVLLVHGIRTSSTMWRAQVEALHAAGAAVLAVDLPGHGTRLGEPFTVAAARAVITGGVEQLGGRVLLVGLSLGGLLAVDYAARHPDQVGGLVAAACSTSPQVRLRAGWAEISRWIEATPGSGAQLNAFVVRTFLTPQAALDIGAGGFALTVMSQALRAVAGLDPEADLATVGCPVWVVNGRFDHFRSQEGRMLRAARSSGQPVHHVVVPHARHLVSLDAPVAFTRVLLEALDATAAGRAGHGAGQGSGQQVPGPRPTDQSR</sequence>
<dbReference type="STRING" id="1814289.SAMN05216410_1576"/>
<reference evidence="3 4" key="1">
    <citation type="submission" date="2016-09" db="EMBL/GenBank/DDBJ databases">
        <authorList>
            <person name="Capua I."/>
            <person name="De Benedictis P."/>
            <person name="Joannis T."/>
            <person name="Lombin L.H."/>
            <person name="Cattoli G."/>
        </authorList>
    </citation>
    <scope>NUCLEOTIDE SEQUENCE [LARGE SCALE GENOMIC DNA]</scope>
    <source>
        <strain evidence="3 4">ISLP-3</strain>
    </source>
</reference>
<dbReference type="RefSeq" id="WP_093182163.1">
    <property type="nucleotide sequence ID" value="NZ_FMYH01000002.1"/>
</dbReference>
<dbReference type="InterPro" id="IPR029058">
    <property type="entry name" value="AB_hydrolase_fold"/>
</dbReference>